<reference evidence="2 3" key="1">
    <citation type="submission" date="2020-04" db="EMBL/GenBank/DDBJ databases">
        <title>Perkinsus chesapeaki whole genome sequence.</title>
        <authorList>
            <person name="Bogema D.R."/>
        </authorList>
    </citation>
    <scope>NUCLEOTIDE SEQUENCE [LARGE SCALE GENOMIC DNA]</scope>
    <source>
        <strain evidence="2">ATCC PRA-425</strain>
    </source>
</reference>
<evidence type="ECO:0000256" key="1">
    <source>
        <dbReference type="SAM" id="MobiDB-lite"/>
    </source>
</evidence>
<gene>
    <name evidence="2" type="ORF">FOL47_004953</name>
</gene>
<dbReference type="EMBL" id="JAAPAO010000028">
    <property type="protein sequence ID" value="KAF4676782.1"/>
    <property type="molecule type" value="Genomic_DNA"/>
</dbReference>
<keyword evidence="3" id="KW-1185">Reference proteome</keyword>
<protein>
    <submittedName>
        <fullName evidence="2">Uncharacterized protein</fullName>
    </submittedName>
</protein>
<feature type="region of interest" description="Disordered" evidence="1">
    <location>
        <begin position="131"/>
        <end position="180"/>
    </location>
</feature>
<evidence type="ECO:0000313" key="2">
    <source>
        <dbReference type="EMBL" id="KAF4676782.1"/>
    </source>
</evidence>
<feature type="compositionally biased region" description="Low complexity" evidence="1">
    <location>
        <begin position="162"/>
        <end position="180"/>
    </location>
</feature>
<proteinExistence type="predicted"/>
<sequence length="349" mass="37639">MSGDGNELNDYGAPSVNSRFRFLNSSISEVSEKQSLVKAKGNEILTEKALRRLESPSYAVQIMESMLASAIGLWLSEVHEKRNNVVNKIENDYIHKDSSQLLRDWTDVEPADLSWSKFLLGVSQWEKNEILGRGPAGSSQRHRSTPYAPKSGHAHRNKGGKSSPSSTPSSSSSSFRSPISPSSKVALAQVNVRMAIIVSSLMTVVQLGQPAAKLALDSKGKPTLSSTESTDDHLHDATPTAAAATTIGRPQPDVSRELNLVGSAFVTKYDIPLLPIKEIEFKGIGGERLSLDQATHLEVRLGNGYVPVTCGVISELPQGVSVLLNHATSAALKDLSETRDWDICAIDLG</sequence>
<dbReference type="AlphaFoldDB" id="A0A7J6MYS0"/>
<organism evidence="2 3">
    <name type="scientific">Perkinsus chesapeaki</name>
    <name type="common">Clam parasite</name>
    <name type="synonym">Perkinsus andrewsi</name>
    <dbReference type="NCBI Taxonomy" id="330153"/>
    <lineage>
        <taxon>Eukaryota</taxon>
        <taxon>Sar</taxon>
        <taxon>Alveolata</taxon>
        <taxon>Perkinsozoa</taxon>
        <taxon>Perkinsea</taxon>
        <taxon>Perkinsida</taxon>
        <taxon>Perkinsidae</taxon>
        <taxon>Perkinsus</taxon>
    </lineage>
</organism>
<dbReference type="Proteomes" id="UP000591131">
    <property type="component" value="Unassembled WGS sequence"/>
</dbReference>
<name>A0A7J6MYS0_PERCH</name>
<evidence type="ECO:0000313" key="3">
    <source>
        <dbReference type="Proteomes" id="UP000591131"/>
    </source>
</evidence>
<comment type="caution">
    <text evidence="2">The sequence shown here is derived from an EMBL/GenBank/DDBJ whole genome shotgun (WGS) entry which is preliminary data.</text>
</comment>
<accession>A0A7J6MYS0</accession>